<evidence type="ECO:0000313" key="1">
    <source>
        <dbReference type="EMBL" id="GAA2627130.1"/>
    </source>
</evidence>
<sequence length="334" mass="37726">MRFSDNAGPGGDRGTDMSFSPLEQRMMRRALTGEPITVAGRQLAAHANDQPLIPAAQPHQAAFETSLLITWGFCDYSHWDETAAEGKARQTRYPPFGMRYLIPKASALEISVHPYLLPQFIDVVLPKIEPGGDEIYGMPGLRANVQERSVVLHRPHLAGLIRVLVTKDRWNTAAKLALEGVDRQRTPWLTDPDAWHPMEAAHHQRYAHLRDFGADGNQFLSGLLRRCHALNSSSHTPYWHLWSNRHSVQLEWRGGATHQTVLERLLHPQCGLDATLEDPSAACRCDDTSDYDNQCYSVPILSPSGISLNLRRQRPYRAEKRALASRLRRLRPSR</sequence>
<organism evidence="1 2">
    <name type="scientific">Actinomadura fulvescens</name>
    <dbReference type="NCBI Taxonomy" id="46160"/>
    <lineage>
        <taxon>Bacteria</taxon>
        <taxon>Bacillati</taxon>
        <taxon>Actinomycetota</taxon>
        <taxon>Actinomycetes</taxon>
        <taxon>Streptosporangiales</taxon>
        <taxon>Thermomonosporaceae</taxon>
        <taxon>Actinomadura</taxon>
    </lineage>
</organism>
<name>A0ABN3QIH5_9ACTN</name>
<protein>
    <submittedName>
        <fullName evidence="1">Uncharacterized protein</fullName>
    </submittedName>
</protein>
<evidence type="ECO:0000313" key="2">
    <source>
        <dbReference type="Proteomes" id="UP001501509"/>
    </source>
</evidence>
<dbReference type="RefSeq" id="WP_344547268.1">
    <property type="nucleotide sequence ID" value="NZ_BAAATD010000013.1"/>
</dbReference>
<comment type="caution">
    <text evidence="1">The sequence shown here is derived from an EMBL/GenBank/DDBJ whole genome shotgun (WGS) entry which is preliminary data.</text>
</comment>
<accession>A0ABN3QIH5</accession>
<proteinExistence type="predicted"/>
<gene>
    <name evidence="1" type="ORF">GCM10010411_75250</name>
</gene>
<reference evidence="1 2" key="1">
    <citation type="journal article" date="2019" name="Int. J. Syst. Evol. Microbiol.">
        <title>The Global Catalogue of Microorganisms (GCM) 10K type strain sequencing project: providing services to taxonomists for standard genome sequencing and annotation.</title>
        <authorList>
            <consortium name="The Broad Institute Genomics Platform"/>
            <consortium name="The Broad Institute Genome Sequencing Center for Infectious Disease"/>
            <person name="Wu L."/>
            <person name="Ma J."/>
        </authorList>
    </citation>
    <scope>NUCLEOTIDE SEQUENCE [LARGE SCALE GENOMIC DNA]</scope>
    <source>
        <strain evidence="1 2">JCM 6833</strain>
    </source>
</reference>
<keyword evidence="2" id="KW-1185">Reference proteome</keyword>
<dbReference type="Proteomes" id="UP001501509">
    <property type="component" value="Unassembled WGS sequence"/>
</dbReference>
<dbReference type="EMBL" id="BAAATD010000013">
    <property type="protein sequence ID" value="GAA2627130.1"/>
    <property type="molecule type" value="Genomic_DNA"/>
</dbReference>